<proteinExistence type="predicted"/>
<dbReference type="InterPro" id="IPR050804">
    <property type="entry name" value="MCC"/>
</dbReference>
<feature type="domain" description="MATH" evidence="4">
    <location>
        <begin position="43"/>
        <end position="168"/>
    </location>
</feature>
<dbReference type="Pfam" id="PF22486">
    <property type="entry name" value="MATH_2"/>
    <property type="match status" value="1"/>
</dbReference>
<dbReference type="Proteomes" id="UP000827889">
    <property type="component" value="Chromosome 7"/>
</dbReference>
<keyword evidence="5" id="KW-1185">Reference proteome</keyword>
<accession>A0A8B8MV26</accession>
<organism evidence="5 6">
    <name type="scientific">Rhodamnia argentea</name>
    <dbReference type="NCBI Taxonomy" id="178133"/>
    <lineage>
        <taxon>Eukaryota</taxon>
        <taxon>Viridiplantae</taxon>
        <taxon>Streptophyta</taxon>
        <taxon>Embryophyta</taxon>
        <taxon>Tracheophyta</taxon>
        <taxon>Spermatophyta</taxon>
        <taxon>Magnoliopsida</taxon>
        <taxon>eudicotyledons</taxon>
        <taxon>Gunneridae</taxon>
        <taxon>Pentapetalae</taxon>
        <taxon>rosids</taxon>
        <taxon>malvids</taxon>
        <taxon>Myrtales</taxon>
        <taxon>Myrtaceae</taxon>
        <taxon>Myrtoideae</taxon>
        <taxon>Myrteae</taxon>
        <taxon>Australasian group</taxon>
        <taxon>Rhodamnia</taxon>
    </lineage>
</organism>
<dbReference type="PANTHER" id="PTHR46236">
    <property type="entry name" value="TRAF-LIKE SUPERFAMILY PROTEIN"/>
    <property type="match status" value="1"/>
</dbReference>
<dbReference type="PANTHER" id="PTHR46236:SF35">
    <property type="entry name" value="MATH DOMAIN-CONTAINING PROTEIN"/>
    <property type="match status" value="1"/>
</dbReference>
<dbReference type="InterPro" id="IPR008974">
    <property type="entry name" value="TRAF-like"/>
</dbReference>
<sequence>MNIRNIFCGCPSLPGTAVAITGESELVPCSNTEEIVGQQLVTSWKYIWKITNFNSLSSVKYYSRVFMVCGHDWRLLIYPKGNHSNSLALYLSVADPARLPDGWSRFARFKLTLVNQIYSGASRKKETEHIFTGRESDWGFPSLVPLRELRCWRNGYLVNNTLIVLAQIFVPAPPASVPASPPLAEPEPPPPADNRPPVLTPTDMTTPMAMVTPTDASTLPPVLTLTDTFDSYFKSLEKLINDAEDCPAKVTQSPSHRRSDLLTSEAPSLEEVENAKRSLKECLSDIFKLNLKDRLDEAVSTLSLAQGGLSADQQKSIKAFQANFDEFTSDFLIFEQDNAEFELQKLIKDRMFSTMKKNHDTHVSFKQLMSDLAKEEEELEAKKEGEKEFKAKLEGVKSRKEKLISEWEILMVESEEAKSRYKAQKKNVEEAEEKKRIAEERLSRSTTAWSNLKALFC</sequence>
<gene>
    <name evidence="6" type="primary">LOC115727794</name>
</gene>
<protein>
    <submittedName>
        <fullName evidence="6">Uncharacterized protein LOC115727794</fullName>
    </submittedName>
</protein>
<evidence type="ECO:0000313" key="5">
    <source>
        <dbReference type="Proteomes" id="UP000827889"/>
    </source>
</evidence>
<dbReference type="OrthoDB" id="289038at2759"/>
<dbReference type="CDD" id="cd00121">
    <property type="entry name" value="MATH"/>
    <property type="match status" value="1"/>
</dbReference>
<dbReference type="SMART" id="SM00061">
    <property type="entry name" value="MATH"/>
    <property type="match status" value="1"/>
</dbReference>
<feature type="compositionally biased region" description="Pro residues" evidence="3">
    <location>
        <begin position="176"/>
        <end position="194"/>
    </location>
</feature>
<evidence type="ECO:0000256" key="1">
    <source>
        <dbReference type="ARBA" id="ARBA00023054"/>
    </source>
</evidence>
<evidence type="ECO:0000256" key="3">
    <source>
        <dbReference type="SAM" id="MobiDB-lite"/>
    </source>
</evidence>
<dbReference type="Gene3D" id="2.60.210.10">
    <property type="entry name" value="Apoptosis, Tumor Necrosis Factor Receptor Associated Protein 2, Chain A"/>
    <property type="match status" value="1"/>
</dbReference>
<dbReference type="InterPro" id="IPR002083">
    <property type="entry name" value="MATH/TRAF_dom"/>
</dbReference>
<name>A0A8B8MV26_9MYRT</name>
<dbReference type="RefSeq" id="XP_030513940.1">
    <property type="nucleotide sequence ID" value="XM_030658080.2"/>
</dbReference>
<dbReference type="PROSITE" id="PS50144">
    <property type="entry name" value="MATH"/>
    <property type="match status" value="1"/>
</dbReference>
<evidence type="ECO:0000256" key="2">
    <source>
        <dbReference type="SAM" id="Coils"/>
    </source>
</evidence>
<dbReference type="SUPFAM" id="SSF49599">
    <property type="entry name" value="TRAF domain-like"/>
    <property type="match status" value="1"/>
</dbReference>
<evidence type="ECO:0000313" key="6">
    <source>
        <dbReference type="RefSeq" id="XP_030513940.1"/>
    </source>
</evidence>
<feature type="region of interest" description="Disordered" evidence="3">
    <location>
        <begin position="176"/>
        <end position="200"/>
    </location>
</feature>
<dbReference type="KEGG" id="rarg:115727794"/>
<reference evidence="6" key="1">
    <citation type="submission" date="2025-08" db="UniProtKB">
        <authorList>
            <consortium name="RefSeq"/>
        </authorList>
    </citation>
    <scope>IDENTIFICATION</scope>
    <source>
        <tissue evidence="6">Leaf</tissue>
    </source>
</reference>
<dbReference type="GeneID" id="115727794"/>
<dbReference type="AlphaFoldDB" id="A0A8B8MV26"/>
<keyword evidence="1 2" id="KW-0175">Coiled coil</keyword>
<feature type="coiled-coil region" evidence="2">
    <location>
        <begin position="365"/>
        <end position="448"/>
    </location>
</feature>
<evidence type="ECO:0000259" key="4">
    <source>
        <dbReference type="PROSITE" id="PS50144"/>
    </source>
</evidence>